<organism evidence="2 3">
    <name type="scientific">Urbifossiella limnaea</name>
    <dbReference type="NCBI Taxonomy" id="2528023"/>
    <lineage>
        <taxon>Bacteria</taxon>
        <taxon>Pseudomonadati</taxon>
        <taxon>Planctomycetota</taxon>
        <taxon>Planctomycetia</taxon>
        <taxon>Gemmatales</taxon>
        <taxon>Gemmataceae</taxon>
        <taxon>Urbifossiella</taxon>
    </lineage>
</organism>
<sequence precursor="true">MTRFMAPAVLAVAVCGTVAAQPPALPGPELNVLKAMVGTWDTTMKMEGTESKGTCVYKMDVGGLWLASNFEGDLGGMKFSGRGYDSYDPSKKKYVGLWIDSMMPSVMVMEGSYDAAKKTMTMVGSAPGPDGKLEKMQAVSVMPDADTIDFKMYMGDAKQPAFTILYKRKK</sequence>
<dbReference type="Pfam" id="PF07617">
    <property type="entry name" value="DUF1579"/>
    <property type="match status" value="1"/>
</dbReference>
<evidence type="ECO:0000313" key="3">
    <source>
        <dbReference type="Proteomes" id="UP000319576"/>
    </source>
</evidence>
<evidence type="ECO:0008006" key="4">
    <source>
        <dbReference type="Google" id="ProtNLM"/>
    </source>
</evidence>
<dbReference type="Proteomes" id="UP000319576">
    <property type="component" value="Chromosome"/>
</dbReference>
<feature type="signal peptide" evidence="1">
    <location>
        <begin position="1"/>
        <end position="20"/>
    </location>
</feature>
<keyword evidence="3" id="KW-1185">Reference proteome</keyword>
<proteinExistence type="predicted"/>
<reference evidence="2 3" key="1">
    <citation type="submission" date="2019-02" db="EMBL/GenBank/DDBJ databases">
        <title>Deep-cultivation of Planctomycetes and their phenomic and genomic characterization uncovers novel biology.</title>
        <authorList>
            <person name="Wiegand S."/>
            <person name="Jogler M."/>
            <person name="Boedeker C."/>
            <person name="Pinto D."/>
            <person name="Vollmers J."/>
            <person name="Rivas-Marin E."/>
            <person name="Kohn T."/>
            <person name="Peeters S.H."/>
            <person name="Heuer A."/>
            <person name="Rast P."/>
            <person name="Oberbeckmann S."/>
            <person name="Bunk B."/>
            <person name="Jeske O."/>
            <person name="Meyerdierks A."/>
            <person name="Storesund J.E."/>
            <person name="Kallscheuer N."/>
            <person name="Luecker S."/>
            <person name="Lage O.M."/>
            <person name="Pohl T."/>
            <person name="Merkel B.J."/>
            <person name="Hornburger P."/>
            <person name="Mueller R.-W."/>
            <person name="Bruemmer F."/>
            <person name="Labrenz M."/>
            <person name="Spormann A.M."/>
            <person name="Op den Camp H."/>
            <person name="Overmann J."/>
            <person name="Amann R."/>
            <person name="Jetten M.S.M."/>
            <person name="Mascher T."/>
            <person name="Medema M.H."/>
            <person name="Devos D.P."/>
            <person name="Kaster A.-K."/>
            <person name="Ovreas L."/>
            <person name="Rohde M."/>
            <person name="Galperin M.Y."/>
            <person name="Jogler C."/>
        </authorList>
    </citation>
    <scope>NUCLEOTIDE SEQUENCE [LARGE SCALE GENOMIC DNA]</scope>
    <source>
        <strain evidence="2 3">ETA_A1</strain>
    </source>
</reference>
<keyword evidence="1" id="KW-0732">Signal</keyword>
<feature type="chain" id="PRO_5021699807" description="DUF1579 domain-containing protein" evidence="1">
    <location>
        <begin position="21"/>
        <end position="170"/>
    </location>
</feature>
<dbReference type="RefSeq" id="WP_145243321.1">
    <property type="nucleotide sequence ID" value="NZ_CP036273.1"/>
</dbReference>
<dbReference type="InterPro" id="IPR011473">
    <property type="entry name" value="DUF1579"/>
</dbReference>
<accession>A0A517Y0E0</accession>
<dbReference type="EMBL" id="CP036273">
    <property type="protein sequence ID" value="QDU23222.1"/>
    <property type="molecule type" value="Genomic_DNA"/>
</dbReference>
<evidence type="ECO:0000313" key="2">
    <source>
        <dbReference type="EMBL" id="QDU23222.1"/>
    </source>
</evidence>
<dbReference type="AlphaFoldDB" id="A0A517Y0E0"/>
<dbReference type="OrthoDB" id="272914at2"/>
<evidence type="ECO:0000256" key="1">
    <source>
        <dbReference type="SAM" id="SignalP"/>
    </source>
</evidence>
<name>A0A517Y0E0_9BACT</name>
<gene>
    <name evidence="2" type="ORF">ETAA1_52140</name>
</gene>
<dbReference type="KEGG" id="uli:ETAA1_52140"/>
<protein>
    <recommendedName>
        <fullName evidence="4">DUF1579 domain-containing protein</fullName>
    </recommendedName>
</protein>